<evidence type="ECO:0000256" key="1">
    <source>
        <dbReference type="SAM" id="MobiDB-lite"/>
    </source>
</evidence>
<proteinExistence type="predicted"/>
<keyword evidence="3" id="KW-1185">Reference proteome</keyword>
<dbReference type="Proteomes" id="UP000886653">
    <property type="component" value="Unassembled WGS sequence"/>
</dbReference>
<name>A0A9P6NJ73_9BASI</name>
<evidence type="ECO:0000313" key="3">
    <source>
        <dbReference type="Proteomes" id="UP000886653"/>
    </source>
</evidence>
<protein>
    <recommendedName>
        <fullName evidence="4">RNA-binding protein</fullName>
    </recommendedName>
</protein>
<dbReference type="SUPFAM" id="SSF54928">
    <property type="entry name" value="RNA-binding domain, RBD"/>
    <property type="match status" value="1"/>
</dbReference>
<comment type="caution">
    <text evidence="2">The sequence shown here is derived from an EMBL/GenBank/DDBJ whole genome shotgun (WGS) entry which is preliminary data.</text>
</comment>
<dbReference type="OrthoDB" id="271725at2759"/>
<reference evidence="2" key="1">
    <citation type="submission" date="2013-11" db="EMBL/GenBank/DDBJ databases">
        <title>Genome sequence of the fusiform rust pathogen reveals effectors for host alternation and coevolution with pine.</title>
        <authorList>
            <consortium name="DOE Joint Genome Institute"/>
            <person name="Smith K."/>
            <person name="Pendleton A."/>
            <person name="Kubisiak T."/>
            <person name="Anderson C."/>
            <person name="Salamov A."/>
            <person name="Aerts A."/>
            <person name="Riley R."/>
            <person name="Clum A."/>
            <person name="Lindquist E."/>
            <person name="Ence D."/>
            <person name="Campbell M."/>
            <person name="Kronenberg Z."/>
            <person name="Feau N."/>
            <person name="Dhillon B."/>
            <person name="Hamelin R."/>
            <person name="Burleigh J."/>
            <person name="Smith J."/>
            <person name="Yandell M."/>
            <person name="Nelson C."/>
            <person name="Grigoriev I."/>
            <person name="Davis J."/>
        </authorList>
    </citation>
    <scope>NUCLEOTIDE SEQUENCE</scope>
    <source>
        <strain evidence="2">G11</strain>
    </source>
</reference>
<dbReference type="InterPro" id="IPR012677">
    <property type="entry name" value="Nucleotide-bd_a/b_plait_sf"/>
</dbReference>
<feature type="region of interest" description="Disordered" evidence="1">
    <location>
        <begin position="256"/>
        <end position="284"/>
    </location>
</feature>
<dbReference type="EMBL" id="MU167259">
    <property type="protein sequence ID" value="KAG0146592.1"/>
    <property type="molecule type" value="Genomic_DNA"/>
</dbReference>
<accession>A0A9P6NJ73</accession>
<sequence>MKSSSSALRDFPPPTPTNLFLANFPKYWKSSDLAQMFVDIPILSVYVVPDPLAAGMNTGVGLVNVLYNHHAITLVRYLNRQTWLGSEGPLKVQLARSTAPPLKKRPSTASTHIRPVPEVRGKASTFPTFTLLNALAAKIETFAIPASVFAIFIPPYRLPGQIVQSYITLGSPLPYKNPKTSKWSNYLRKNETDSGSYPALPTTRRPSNLENGILAVSLSRTEIIPNFDEPIGVYSINELGIPTSTDELASTLVPHHPFDSPTTQHSEFASRKYSTSPPVQSSPSTYGYIGGPAMDMTTGQVFIPGRQKSLSESD</sequence>
<evidence type="ECO:0008006" key="4">
    <source>
        <dbReference type="Google" id="ProtNLM"/>
    </source>
</evidence>
<dbReference type="Gene3D" id="3.30.70.330">
    <property type="match status" value="1"/>
</dbReference>
<gene>
    <name evidence="2" type="ORF">CROQUDRAFT_657242</name>
</gene>
<organism evidence="2 3">
    <name type="scientific">Cronartium quercuum f. sp. fusiforme G11</name>
    <dbReference type="NCBI Taxonomy" id="708437"/>
    <lineage>
        <taxon>Eukaryota</taxon>
        <taxon>Fungi</taxon>
        <taxon>Dikarya</taxon>
        <taxon>Basidiomycota</taxon>
        <taxon>Pucciniomycotina</taxon>
        <taxon>Pucciniomycetes</taxon>
        <taxon>Pucciniales</taxon>
        <taxon>Coleosporiaceae</taxon>
        <taxon>Cronartium</taxon>
    </lineage>
</organism>
<evidence type="ECO:0000313" key="2">
    <source>
        <dbReference type="EMBL" id="KAG0146592.1"/>
    </source>
</evidence>
<dbReference type="InterPro" id="IPR035979">
    <property type="entry name" value="RBD_domain_sf"/>
</dbReference>
<feature type="compositionally biased region" description="Low complexity" evidence="1">
    <location>
        <begin position="274"/>
        <end position="284"/>
    </location>
</feature>
<dbReference type="AlphaFoldDB" id="A0A9P6NJ73"/>
<dbReference type="GO" id="GO:0003676">
    <property type="term" value="F:nucleic acid binding"/>
    <property type="evidence" value="ECO:0007669"/>
    <property type="project" value="InterPro"/>
</dbReference>